<organism evidence="3">
    <name type="scientific">freshwater metagenome</name>
    <dbReference type="NCBI Taxonomy" id="449393"/>
    <lineage>
        <taxon>unclassified sequences</taxon>
        <taxon>metagenomes</taxon>
        <taxon>ecological metagenomes</taxon>
    </lineage>
</organism>
<evidence type="ECO:0000256" key="1">
    <source>
        <dbReference type="SAM" id="Phobius"/>
    </source>
</evidence>
<dbReference type="AlphaFoldDB" id="A0A6J7ITR2"/>
<accession>A0A6J7ITR2</accession>
<feature type="transmembrane region" description="Helical" evidence="1">
    <location>
        <begin position="42"/>
        <end position="61"/>
    </location>
</feature>
<dbReference type="PANTHER" id="PTHR34989:SF1">
    <property type="entry name" value="PROTEIN HDED"/>
    <property type="match status" value="1"/>
</dbReference>
<feature type="transmembrane region" description="Helical" evidence="1">
    <location>
        <begin position="155"/>
        <end position="174"/>
    </location>
</feature>
<dbReference type="EMBL" id="CAFBNC010000033">
    <property type="protein sequence ID" value="CAB4934265.1"/>
    <property type="molecule type" value="Genomic_DNA"/>
</dbReference>
<feature type="transmembrane region" description="Helical" evidence="1">
    <location>
        <begin position="17"/>
        <end position="36"/>
    </location>
</feature>
<feature type="transmembrane region" description="Helical" evidence="1">
    <location>
        <begin position="101"/>
        <end position="123"/>
    </location>
</feature>
<gene>
    <name evidence="2" type="ORF">UFOPK1392_00895</name>
    <name evidence="3" type="ORF">UFOPK3733_00861</name>
</gene>
<protein>
    <submittedName>
        <fullName evidence="3">Unannotated protein</fullName>
    </submittedName>
</protein>
<feature type="transmembrane region" description="Helical" evidence="1">
    <location>
        <begin position="73"/>
        <end position="95"/>
    </location>
</feature>
<reference evidence="3" key="1">
    <citation type="submission" date="2020-05" db="EMBL/GenBank/DDBJ databases">
        <authorList>
            <person name="Chiriac C."/>
            <person name="Salcher M."/>
            <person name="Ghai R."/>
            <person name="Kavagutti S V."/>
        </authorList>
    </citation>
    <scope>NUCLEOTIDE SEQUENCE</scope>
</reference>
<keyword evidence="1" id="KW-0812">Transmembrane</keyword>
<name>A0A6J7ITR2_9ZZZZ</name>
<sequence length="187" mass="19724">MATDDRSTLDLLRGSRITAYSIGIVSLMAGLFLLFWPDKTAHVVGVILGVLFLVSGFAQSAEAVTTHRKGSAWGFLLLRGVVNIGFGLVLIFWAGAVSTTIVWLIGLDFVITGVLALIASLLIDKEMGRASLIIHGLLSIGIGIAVMAWPNSIKYAAAILIAIVMILIGLLMLASGYQLSKASKALA</sequence>
<proteinExistence type="predicted"/>
<evidence type="ECO:0000313" key="2">
    <source>
        <dbReference type="EMBL" id="CAB4323145.1"/>
    </source>
</evidence>
<keyword evidence="1" id="KW-0472">Membrane</keyword>
<dbReference type="Pfam" id="PF03729">
    <property type="entry name" value="DUF308"/>
    <property type="match status" value="2"/>
</dbReference>
<dbReference type="GO" id="GO:0005886">
    <property type="term" value="C:plasma membrane"/>
    <property type="evidence" value="ECO:0007669"/>
    <property type="project" value="TreeGrafter"/>
</dbReference>
<dbReference type="InterPro" id="IPR005325">
    <property type="entry name" value="DUF308_memb"/>
</dbReference>
<keyword evidence="1" id="KW-1133">Transmembrane helix</keyword>
<dbReference type="EMBL" id="CAEMXZ010000029">
    <property type="protein sequence ID" value="CAB4323145.1"/>
    <property type="molecule type" value="Genomic_DNA"/>
</dbReference>
<dbReference type="PANTHER" id="PTHR34989">
    <property type="entry name" value="PROTEIN HDED"/>
    <property type="match status" value="1"/>
</dbReference>
<feature type="transmembrane region" description="Helical" evidence="1">
    <location>
        <begin position="130"/>
        <end position="149"/>
    </location>
</feature>
<evidence type="ECO:0000313" key="3">
    <source>
        <dbReference type="EMBL" id="CAB4934265.1"/>
    </source>
</evidence>
<dbReference type="InterPro" id="IPR052712">
    <property type="entry name" value="Acid_resist_chaperone_HdeD"/>
</dbReference>